<dbReference type="InterPro" id="IPR002401">
    <property type="entry name" value="Cyt_P450_E_grp-I"/>
</dbReference>
<dbReference type="GeneID" id="114248255"/>
<dbReference type="Proteomes" id="UP000504629">
    <property type="component" value="Unplaced"/>
</dbReference>
<evidence type="ECO:0000313" key="19">
    <source>
        <dbReference type="RefSeq" id="XP_028037243.1"/>
    </source>
</evidence>
<sequence>MLTAYLLYVFASIVVLIYFYLNNKYKYWKNKNIAGPEPEFLFGNLKESFHRRKHIATVFKEIYDQYPDEKVVGMFRMTSPTLIVRDLDIVKQIMIKDYAKFNERGIKFSKEGLGDNLFHADADAWKAVRSHLTPMFSSGKLKNMVRVLSQTGDRFVDHVTNEVRLRPEQELVSLFLKYNIATIMACSFSMETDINDMQVYEMLNVAVFENSYISELDMVFPGILRKTNRSIFGPTVNNFCYEIVEFIKNERNGKPANRNDMMDMLLGVNCDKLKMKNGSEDFVEITEHVMAGQVFVFFAAGYVNNTITLTFSLYHLAQDQSIQERLMREIETVLENHNNVLTLEAINEMSYLEMIFLETLRMHPTTNTLQRSALEDYTIPGTDIEIEKGTLVLIPPLAFHHDEKIYPEPEKFDPERFSVENHKSRHACAFLSFGIGPRTCIGIRLAKLQYKVCMVKFLTKYRVAPSTRTKDAYKIDPLRTALEPEGGVYVDILPRS</sequence>
<evidence type="ECO:0000256" key="11">
    <source>
        <dbReference type="ARBA" id="ARBA00023004"/>
    </source>
</evidence>
<keyword evidence="13 17" id="KW-0472">Membrane</keyword>
<name>A0A6J2K6K2_BOMMA</name>
<keyword evidence="10 16" id="KW-0560">Oxidoreductase</keyword>
<keyword evidence="8" id="KW-0256">Endoplasmic reticulum</keyword>
<feature type="binding site" description="axial binding residue" evidence="15">
    <location>
        <position position="440"/>
    </location>
    <ligand>
        <name>heme</name>
        <dbReference type="ChEBI" id="CHEBI:30413"/>
    </ligand>
    <ligandPart>
        <name>Fe</name>
        <dbReference type="ChEBI" id="CHEBI:18248"/>
    </ligandPart>
</feature>
<keyword evidence="11 15" id="KW-0408">Iron</keyword>
<comment type="cofactor">
    <cofactor evidence="1 15">
        <name>heme</name>
        <dbReference type="ChEBI" id="CHEBI:30413"/>
    </cofactor>
</comment>
<dbReference type="OrthoDB" id="2789670at2759"/>
<comment type="similarity">
    <text evidence="4 16">Belongs to the cytochrome P450 family.</text>
</comment>
<dbReference type="Gene3D" id="1.10.630.10">
    <property type="entry name" value="Cytochrome P450"/>
    <property type="match status" value="1"/>
</dbReference>
<keyword evidence="6 15" id="KW-0349">Heme</keyword>
<keyword evidence="17" id="KW-1133">Transmembrane helix</keyword>
<dbReference type="CDD" id="cd11056">
    <property type="entry name" value="CYP6-like"/>
    <property type="match status" value="1"/>
</dbReference>
<evidence type="ECO:0000256" key="16">
    <source>
        <dbReference type="RuleBase" id="RU000461"/>
    </source>
</evidence>
<dbReference type="GO" id="GO:0005506">
    <property type="term" value="F:iron ion binding"/>
    <property type="evidence" value="ECO:0007669"/>
    <property type="project" value="InterPro"/>
</dbReference>
<proteinExistence type="inferred from homology"/>
<keyword evidence="17" id="KW-0812">Transmembrane</keyword>
<dbReference type="GO" id="GO:0016712">
    <property type="term" value="F:oxidoreductase activity, acting on paired donors, with incorporation or reduction of molecular oxygen, reduced flavin or flavoprotein as one donor, and incorporation of one atom of oxygen"/>
    <property type="evidence" value="ECO:0007669"/>
    <property type="project" value="UniProtKB-EC"/>
</dbReference>
<keyword evidence="12 16" id="KW-0503">Monooxygenase</keyword>
<dbReference type="GO" id="GO:0020037">
    <property type="term" value="F:heme binding"/>
    <property type="evidence" value="ECO:0007669"/>
    <property type="project" value="InterPro"/>
</dbReference>
<dbReference type="SUPFAM" id="SSF48264">
    <property type="entry name" value="Cytochrome P450"/>
    <property type="match status" value="1"/>
</dbReference>
<evidence type="ECO:0000256" key="9">
    <source>
        <dbReference type="ARBA" id="ARBA00022848"/>
    </source>
</evidence>
<evidence type="ECO:0000256" key="6">
    <source>
        <dbReference type="ARBA" id="ARBA00022617"/>
    </source>
</evidence>
<dbReference type="PANTHER" id="PTHR24292">
    <property type="entry name" value="CYTOCHROME P450"/>
    <property type="match status" value="1"/>
</dbReference>
<evidence type="ECO:0000256" key="4">
    <source>
        <dbReference type="ARBA" id="ARBA00010617"/>
    </source>
</evidence>
<evidence type="ECO:0000313" key="18">
    <source>
        <dbReference type="Proteomes" id="UP000504629"/>
    </source>
</evidence>
<keyword evidence="9" id="KW-0492">Microsome</keyword>
<feature type="transmembrane region" description="Helical" evidence="17">
    <location>
        <begin position="6"/>
        <end position="21"/>
    </location>
</feature>
<organism evidence="18 19">
    <name type="scientific">Bombyx mandarina</name>
    <name type="common">Wild silk moth</name>
    <name type="synonym">Wild silkworm</name>
    <dbReference type="NCBI Taxonomy" id="7092"/>
    <lineage>
        <taxon>Eukaryota</taxon>
        <taxon>Metazoa</taxon>
        <taxon>Ecdysozoa</taxon>
        <taxon>Arthropoda</taxon>
        <taxon>Hexapoda</taxon>
        <taxon>Insecta</taxon>
        <taxon>Pterygota</taxon>
        <taxon>Neoptera</taxon>
        <taxon>Endopterygota</taxon>
        <taxon>Lepidoptera</taxon>
        <taxon>Glossata</taxon>
        <taxon>Ditrysia</taxon>
        <taxon>Bombycoidea</taxon>
        <taxon>Bombycidae</taxon>
        <taxon>Bombycinae</taxon>
        <taxon>Bombyx</taxon>
    </lineage>
</organism>
<keyword evidence="7 15" id="KW-0479">Metal-binding</keyword>
<evidence type="ECO:0000256" key="2">
    <source>
        <dbReference type="ARBA" id="ARBA00004174"/>
    </source>
</evidence>
<evidence type="ECO:0000256" key="3">
    <source>
        <dbReference type="ARBA" id="ARBA00004406"/>
    </source>
</evidence>
<dbReference type="GO" id="GO:0005789">
    <property type="term" value="C:endoplasmic reticulum membrane"/>
    <property type="evidence" value="ECO:0007669"/>
    <property type="project" value="UniProtKB-SubCell"/>
</dbReference>
<comment type="catalytic activity">
    <reaction evidence="14">
        <text>an organic molecule + reduced [NADPH--hemoprotein reductase] + O2 = an alcohol + oxidized [NADPH--hemoprotein reductase] + H2O + H(+)</text>
        <dbReference type="Rhea" id="RHEA:17149"/>
        <dbReference type="Rhea" id="RHEA-COMP:11964"/>
        <dbReference type="Rhea" id="RHEA-COMP:11965"/>
        <dbReference type="ChEBI" id="CHEBI:15377"/>
        <dbReference type="ChEBI" id="CHEBI:15378"/>
        <dbReference type="ChEBI" id="CHEBI:15379"/>
        <dbReference type="ChEBI" id="CHEBI:30879"/>
        <dbReference type="ChEBI" id="CHEBI:57618"/>
        <dbReference type="ChEBI" id="CHEBI:58210"/>
        <dbReference type="ChEBI" id="CHEBI:142491"/>
        <dbReference type="EC" id="1.14.14.1"/>
    </reaction>
</comment>
<dbReference type="CTD" id="100127026"/>
<dbReference type="PRINTS" id="PR00385">
    <property type="entry name" value="P450"/>
</dbReference>
<evidence type="ECO:0000256" key="1">
    <source>
        <dbReference type="ARBA" id="ARBA00001971"/>
    </source>
</evidence>
<dbReference type="InterPro" id="IPR017972">
    <property type="entry name" value="Cyt_P450_CS"/>
</dbReference>
<dbReference type="AlphaFoldDB" id="A0A6J2K6K2"/>
<gene>
    <name evidence="19" type="primary">LOC114248255</name>
</gene>
<dbReference type="Pfam" id="PF00067">
    <property type="entry name" value="p450"/>
    <property type="match status" value="1"/>
</dbReference>
<dbReference type="InterPro" id="IPR001128">
    <property type="entry name" value="Cyt_P450"/>
</dbReference>
<dbReference type="PANTHER" id="PTHR24292:SF104">
    <property type="entry name" value="CYTOCHROME P450 308A1-RELATED"/>
    <property type="match status" value="1"/>
</dbReference>
<evidence type="ECO:0000256" key="8">
    <source>
        <dbReference type="ARBA" id="ARBA00022824"/>
    </source>
</evidence>
<dbReference type="PRINTS" id="PR00463">
    <property type="entry name" value="EP450I"/>
</dbReference>
<protein>
    <recommendedName>
        <fullName evidence="5">unspecific monooxygenase</fullName>
        <ecNumber evidence="5">1.14.14.1</ecNumber>
    </recommendedName>
</protein>
<dbReference type="EC" id="1.14.14.1" evidence="5"/>
<evidence type="ECO:0000256" key="5">
    <source>
        <dbReference type="ARBA" id="ARBA00012109"/>
    </source>
</evidence>
<evidence type="ECO:0000256" key="17">
    <source>
        <dbReference type="SAM" id="Phobius"/>
    </source>
</evidence>
<evidence type="ECO:0000256" key="13">
    <source>
        <dbReference type="ARBA" id="ARBA00023136"/>
    </source>
</evidence>
<evidence type="ECO:0000256" key="15">
    <source>
        <dbReference type="PIRSR" id="PIRSR602401-1"/>
    </source>
</evidence>
<dbReference type="RefSeq" id="XP_028037243.1">
    <property type="nucleotide sequence ID" value="XM_028181442.1"/>
</dbReference>
<dbReference type="InterPro" id="IPR050476">
    <property type="entry name" value="Insect_CytP450_Detox"/>
</dbReference>
<evidence type="ECO:0000256" key="14">
    <source>
        <dbReference type="ARBA" id="ARBA00047827"/>
    </source>
</evidence>
<keyword evidence="18" id="KW-1185">Reference proteome</keyword>
<dbReference type="FunFam" id="1.10.630.10:FF:000042">
    <property type="entry name" value="Cytochrome P450"/>
    <property type="match status" value="1"/>
</dbReference>
<comment type="subcellular location">
    <subcellularLocation>
        <location evidence="3">Endoplasmic reticulum membrane</location>
        <topology evidence="3">Peripheral membrane protein</topology>
    </subcellularLocation>
    <subcellularLocation>
        <location evidence="2">Microsome membrane</location>
        <topology evidence="2">Peripheral membrane protein</topology>
    </subcellularLocation>
</comment>
<dbReference type="PROSITE" id="PS00086">
    <property type="entry name" value="CYTOCHROME_P450"/>
    <property type="match status" value="1"/>
</dbReference>
<dbReference type="KEGG" id="bman:114248255"/>
<evidence type="ECO:0000256" key="10">
    <source>
        <dbReference type="ARBA" id="ARBA00023002"/>
    </source>
</evidence>
<evidence type="ECO:0000256" key="12">
    <source>
        <dbReference type="ARBA" id="ARBA00023033"/>
    </source>
</evidence>
<reference evidence="19" key="1">
    <citation type="submission" date="2025-08" db="UniProtKB">
        <authorList>
            <consortium name="RefSeq"/>
        </authorList>
    </citation>
    <scope>IDENTIFICATION</scope>
    <source>
        <tissue evidence="19">Silk gland</tissue>
    </source>
</reference>
<accession>A0A6J2K6K2</accession>
<evidence type="ECO:0000256" key="7">
    <source>
        <dbReference type="ARBA" id="ARBA00022723"/>
    </source>
</evidence>
<dbReference type="InterPro" id="IPR036396">
    <property type="entry name" value="Cyt_P450_sf"/>
</dbReference>